<dbReference type="GO" id="GO:0005576">
    <property type="term" value="C:extracellular region"/>
    <property type="evidence" value="ECO:0007669"/>
    <property type="project" value="UniProtKB-SubCell"/>
</dbReference>
<evidence type="ECO:0000256" key="2">
    <source>
        <dbReference type="ARBA" id="ARBA00022525"/>
    </source>
</evidence>
<evidence type="ECO:0000259" key="5">
    <source>
        <dbReference type="PROSITE" id="PS51173"/>
    </source>
</evidence>
<dbReference type="SMART" id="SM00637">
    <property type="entry name" value="CBD_II"/>
    <property type="match status" value="1"/>
</dbReference>
<dbReference type="SUPFAM" id="SSF49384">
    <property type="entry name" value="Carbohydrate-binding domain"/>
    <property type="match status" value="1"/>
</dbReference>
<dbReference type="GO" id="GO:0006979">
    <property type="term" value="P:response to oxidative stress"/>
    <property type="evidence" value="ECO:0007669"/>
    <property type="project" value="InterPro"/>
</dbReference>
<feature type="chain" id="PRO_5035314739" description="CBM2 domain-containing protein" evidence="4">
    <location>
        <begin position="29"/>
        <end position="751"/>
    </location>
</feature>
<reference evidence="6" key="1">
    <citation type="submission" date="2021-01" db="EMBL/GenBank/DDBJ databases">
        <title>Whole genome shotgun sequence of Rhizocola hellebori NBRC 109834.</title>
        <authorList>
            <person name="Komaki H."/>
            <person name="Tamura T."/>
        </authorList>
    </citation>
    <scope>NUCLEOTIDE SEQUENCE</scope>
    <source>
        <strain evidence="6">NBRC 109834</strain>
    </source>
</reference>
<evidence type="ECO:0000256" key="4">
    <source>
        <dbReference type="SAM" id="SignalP"/>
    </source>
</evidence>
<evidence type="ECO:0000313" key="6">
    <source>
        <dbReference type="EMBL" id="GIH04726.1"/>
    </source>
</evidence>
<keyword evidence="2" id="KW-0964">Secreted</keyword>
<dbReference type="InterPro" id="IPR008965">
    <property type="entry name" value="CBM2/CBM3_carb-bd_dom_sf"/>
</dbReference>
<dbReference type="RefSeq" id="WP_239123795.1">
    <property type="nucleotide sequence ID" value="NZ_BONY01000014.1"/>
</dbReference>
<protein>
    <recommendedName>
        <fullName evidence="5">CBM2 domain-containing protein</fullName>
    </recommendedName>
</protein>
<dbReference type="Gene3D" id="1.10.640.10">
    <property type="entry name" value="Haem peroxidase domain superfamily, animal type"/>
    <property type="match status" value="1"/>
</dbReference>
<dbReference type="InterPro" id="IPR037120">
    <property type="entry name" value="Haem_peroxidase_sf_animal"/>
</dbReference>
<dbReference type="PROSITE" id="PS51173">
    <property type="entry name" value="CBM2"/>
    <property type="match status" value="1"/>
</dbReference>
<dbReference type="SUPFAM" id="SSF48113">
    <property type="entry name" value="Heme-dependent peroxidases"/>
    <property type="match status" value="1"/>
</dbReference>
<accession>A0A8J3Q6I0</accession>
<dbReference type="InterPro" id="IPR010255">
    <property type="entry name" value="Haem_peroxidase_sf"/>
</dbReference>
<dbReference type="PROSITE" id="PS50292">
    <property type="entry name" value="PEROXIDASE_3"/>
    <property type="match status" value="1"/>
</dbReference>
<dbReference type="Pfam" id="PF00553">
    <property type="entry name" value="CBM_2"/>
    <property type="match status" value="1"/>
</dbReference>
<dbReference type="AlphaFoldDB" id="A0A8J3Q6I0"/>
<keyword evidence="7" id="KW-1185">Reference proteome</keyword>
<dbReference type="PANTHER" id="PTHR11475">
    <property type="entry name" value="OXIDASE/PEROXIDASE"/>
    <property type="match status" value="1"/>
</dbReference>
<feature type="signal peptide" evidence="4">
    <location>
        <begin position="1"/>
        <end position="28"/>
    </location>
</feature>
<dbReference type="InterPro" id="IPR019791">
    <property type="entry name" value="Haem_peroxidase_animal"/>
</dbReference>
<gene>
    <name evidence="6" type="ORF">Rhe02_27930</name>
</gene>
<dbReference type="GO" id="GO:0004553">
    <property type="term" value="F:hydrolase activity, hydrolyzing O-glycosyl compounds"/>
    <property type="evidence" value="ECO:0007669"/>
    <property type="project" value="InterPro"/>
</dbReference>
<comment type="subcellular location">
    <subcellularLocation>
        <location evidence="1">Secreted</location>
    </subcellularLocation>
</comment>
<dbReference type="Gene3D" id="2.60.40.290">
    <property type="match status" value="1"/>
</dbReference>
<feature type="domain" description="CBM2" evidence="5">
    <location>
        <begin position="638"/>
        <end position="751"/>
    </location>
</feature>
<dbReference type="Pfam" id="PF03098">
    <property type="entry name" value="An_peroxidase"/>
    <property type="match status" value="2"/>
</dbReference>
<dbReference type="GO" id="GO:0020037">
    <property type="term" value="F:heme binding"/>
    <property type="evidence" value="ECO:0007669"/>
    <property type="project" value="InterPro"/>
</dbReference>
<dbReference type="EMBL" id="BONY01000014">
    <property type="protein sequence ID" value="GIH04726.1"/>
    <property type="molecule type" value="Genomic_DNA"/>
</dbReference>
<dbReference type="InterPro" id="IPR001919">
    <property type="entry name" value="CBD2"/>
</dbReference>
<evidence type="ECO:0000256" key="3">
    <source>
        <dbReference type="ARBA" id="ARBA00023180"/>
    </source>
</evidence>
<proteinExistence type="predicted"/>
<organism evidence="6 7">
    <name type="scientific">Rhizocola hellebori</name>
    <dbReference type="NCBI Taxonomy" id="1392758"/>
    <lineage>
        <taxon>Bacteria</taxon>
        <taxon>Bacillati</taxon>
        <taxon>Actinomycetota</taxon>
        <taxon>Actinomycetes</taxon>
        <taxon>Micromonosporales</taxon>
        <taxon>Micromonosporaceae</taxon>
        <taxon>Rhizocola</taxon>
    </lineage>
</organism>
<dbReference type="InterPro" id="IPR012291">
    <property type="entry name" value="CBM2_carb-bd_dom_sf"/>
</dbReference>
<dbReference type="Proteomes" id="UP000612899">
    <property type="component" value="Unassembled WGS sequence"/>
</dbReference>
<dbReference type="GO" id="GO:0030247">
    <property type="term" value="F:polysaccharide binding"/>
    <property type="evidence" value="ECO:0007669"/>
    <property type="project" value="UniProtKB-UniRule"/>
</dbReference>
<keyword evidence="4" id="KW-0732">Signal</keyword>
<evidence type="ECO:0000256" key="1">
    <source>
        <dbReference type="ARBA" id="ARBA00004613"/>
    </source>
</evidence>
<comment type="caution">
    <text evidence="6">The sequence shown here is derived from an EMBL/GenBank/DDBJ whole genome shotgun (WGS) entry which is preliminary data.</text>
</comment>
<sequence length="751" mass="81369">MRHRRPIYLAAALMLGFASFVGQVPSQAAVPFPIQSLNGSGNNVANPTWGQAGTNYSRVAAARYADGRSQPVAGPNSRYISNRVFNDTSQNIFSERAVTQWGFTWGQFLDHTFGLRLGGATGDPNGGTANIPFNSADPLEDFTNTLGVIGFSRSAAASGTGVTNARQQVNTVSSYLDAFAVYGGTNSRLDWLREGSADGNPANNGARLLMPGGLLPTRDARGNPATAPPTEIDGRLRATPNRAVVAGDVRANENVALTATHTLFAREHNRIVSLLPTSLSQEDRFQIARRIVIAEQQAVTYHEFLPAMGVNLAPYAGYKTNINTALSNEFATVGYRAHSMIHGEIELEAEVDRYSQQTLDALAAQGVELAIDGDEIEIAIPLNVAFFNPDLIGQVQLGPLLQGIGLESEYKNDEQIDNQLRSVLFQVPVPGNPECLDGPTLPECFRGVVDLGAIDVERGRDHGMPSYNQMRQAYGLPAKTSFTSITGESTENFPGGSGVDNPNSVDFTQLFNFGGDPVTLGSEEADATGTRGVRRSTTAARLRAIYGSVNNIDAFTGMVAEQHVPGADMGELQLAIWKREFERLRDGDRFFYGNDPGLSYILSTYGIDFHRNLGDIIALNTDIPRAEMNDNVFLVEDAEIASARCRVDYDIFTSWTGFTQYTMVVTNLSPNTINGWNLRWKYPTGQNMTQIWDGVVSQSGPNVTVTNPVNYNQSIAPNGGTRQFGGISTWDNATNAEPMSFTLNNMPCVVS</sequence>
<dbReference type="PANTHER" id="PTHR11475:SF4">
    <property type="entry name" value="CHORION PEROXIDASE"/>
    <property type="match status" value="1"/>
</dbReference>
<evidence type="ECO:0000313" key="7">
    <source>
        <dbReference type="Proteomes" id="UP000612899"/>
    </source>
</evidence>
<dbReference type="GO" id="GO:0004601">
    <property type="term" value="F:peroxidase activity"/>
    <property type="evidence" value="ECO:0007669"/>
    <property type="project" value="InterPro"/>
</dbReference>
<name>A0A8J3Q6I0_9ACTN</name>
<dbReference type="GO" id="GO:0005975">
    <property type="term" value="P:carbohydrate metabolic process"/>
    <property type="evidence" value="ECO:0007669"/>
    <property type="project" value="InterPro"/>
</dbReference>
<keyword evidence="3" id="KW-0325">Glycoprotein</keyword>